<protein>
    <recommendedName>
        <fullName evidence="1">MoaB/Mog domain-containing protein</fullName>
    </recommendedName>
</protein>
<dbReference type="EMBL" id="VJMJ01000084">
    <property type="protein sequence ID" value="KAF0737346.1"/>
    <property type="molecule type" value="Genomic_DNA"/>
</dbReference>
<name>A0A6G0XB08_9STRA</name>
<dbReference type="PANTHER" id="PTHR13939:SF0">
    <property type="entry name" value="NMN AMIDOHYDROLASE-LIKE PROTEIN YFAY"/>
    <property type="match status" value="1"/>
</dbReference>
<dbReference type="Pfam" id="PF00994">
    <property type="entry name" value="MoCF_biosynth"/>
    <property type="match status" value="1"/>
</dbReference>
<dbReference type="InterPro" id="IPR036425">
    <property type="entry name" value="MoaB/Mog-like_dom_sf"/>
</dbReference>
<proteinExistence type="predicted"/>
<dbReference type="InterPro" id="IPR001453">
    <property type="entry name" value="MoaB/Mog_dom"/>
</dbReference>
<dbReference type="VEuPathDB" id="FungiDB:AeMF1_000974"/>
<sequence length="264" mass="29044">MSSLAVPPKAAICVIGNEVLSGKTLDSNSNFIAKFLFSRGIDLVRISVIPDEMDVIVDTVRHFSDLVGSTGYVFTTGGIGPTHDDITYEGIANAFNVPLELHQPTKDALYNYLAANSRGHELNEDRLRMATFPKGCDVLTTSSWVPIVKMRNVYVLPGTPRLMKQMLESNVDHFKGIPIHQAIARTKQPEGTIAATLKAVANEFPSVLIGSYVNLKEDHLQYEERSYNVQVTLYSRVESDIHAALPKAVAAIEGWVVDEVSKTE</sequence>
<dbReference type="AlphaFoldDB" id="A0A6G0XB08"/>
<evidence type="ECO:0000259" key="1">
    <source>
        <dbReference type="SMART" id="SM00852"/>
    </source>
</evidence>
<dbReference type="Proteomes" id="UP000481153">
    <property type="component" value="Unassembled WGS sequence"/>
</dbReference>
<feature type="domain" description="MoaB/Mog" evidence="1">
    <location>
        <begin position="11"/>
        <end position="177"/>
    </location>
</feature>
<dbReference type="InterPro" id="IPR056596">
    <property type="entry name" value="FLAD1_M"/>
</dbReference>
<reference evidence="2 3" key="1">
    <citation type="submission" date="2019-07" db="EMBL/GenBank/DDBJ databases">
        <title>Genomics analysis of Aphanomyces spp. identifies a new class of oomycete effector associated with host adaptation.</title>
        <authorList>
            <person name="Gaulin E."/>
        </authorList>
    </citation>
    <scope>NUCLEOTIDE SEQUENCE [LARGE SCALE GENOMIC DNA]</scope>
    <source>
        <strain evidence="2 3">ATCC 201684</strain>
    </source>
</reference>
<evidence type="ECO:0000313" key="3">
    <source>
        <dbReference type="Proteomes" id="UP000481153"/>
    </source>
</evidence>
<gene>
    <name evidence="2" type="ORF">Ae201684_006515</name>
</gene>
<organism evidence="2 3">
    <name type="scientific">Aphanomyces euteiches</name>
    <dbReference type="NCBI Taxonomy" id="100861"/>
    <lineage>
        <taxon>Eukaryota</taxon>
        <taxon>Sar</taxon>
        <taxon>Stramenopiles</taxon>
        <taxon>Oomycota</taxon>
        <taxon>Saprolegniomycetes</taxon>
        <taxon>Saprolegniales</taxon>
        <taxon>Verrucalvaceae</taxon>
        <taxon>Aphanomyces</taxon>
    </lineage>
</organism>
<dbReference type="CDD" id="cd00885">
    <property type="entry name" value="cinA"/>
    <property type="match status" value="1"/>
</dbReference>
<keyword evidence="3" id="KW-1185">Reference proteome</keyword>
<accession>A0A6G0XB08</accession>
<dbReference type="Gene3D" id="3.40.980.10">
    <property type="entry name" value="MoaB/Mog-like domain"/>
    <property type="match status" value="1"/>
</dbReference>
<dbReference type="SUPFAM" id="SSF53218">
    <property type="entry name" value="Molybdenum cofactor biosynthesis proteins"/>
    <property type="match status" value="1"/>
</dbReference>
<dbReference type="InterPro" id="IPR050101">
    <property type="entry name" value="CinA"/>
</dbReference>
<dbReference type="PANTHER" id="PTHR13939">
    <property type="entry name" value="NICOTINAMIDE-NUCLEOTIDE AMIDOHYDROLASE PNCC"/>
    <property type="match status" value="1"/>
</dbReference>
<evidence type="ECO:0000313" key="2">
    <source>
        <dbReference type="EMBL" id="KAF0737346.1"/>
    </source>
</evidence>
<dbReference type="Pfam" id="PF24102">
    <property type="entry name" value="FLAD1_M"/>
    <property type="match status" value="1"/>
</dbReference>
<comment type="caution">
    <text evidence="2">The sequence shown here is derived from an EMBL/GenBank/DDBJ whole genome shotgun (WGS) entry which is preliminary data.</text>
</comment>
<dbReference type="SMART" id="SM00852">
    <property type="entry name" value="MoCF_biosynth"/>
    <property type="match status" value="1"/>
</dbReference>